<dbReference type="InterPro" id="IPR027482">
    <property type="entry name" value="Sec1-like_dom2"/>
</dbReference>
<feature type="region of interest" description="Disordered" evidence="2">
    <location>
        <begin position="773"/>
        <end position="1031"/>
    </location>
</feature>
<dbReference type="InterPro" id="IPR043154">
    <property type="entry name" value="Sec-1-like_dom1"/>
</dbReference>
<feature type="compositionally biased region" description="Polar residues" evidence="2">
    <location>
        <begin position="884"/>
        <end position="912"/>
    </location>
</feature>
<dbReference type="EMBL" id="KZ303488">
    <property type="protein sequence ID" value="PIA18949.1"/>
    <property type="molecule type" value="Genomic_DNA"/>
</dbReference>
<feature type="compositionally biased region" description="Polar residues" evidence="2">
    <location>
        <begin position="595"/>
        <end position="628"/>
    </location>
</feature>
<dbReference type="SUPFAM" id="SSF56815">
    <property type="entry name" value="Sec1/munc18-like (SM) proteins"/>
    <property type="match status" value="1"/>
</dbReference>
<feature type="region of interest" description="Disordered" evidence="2">
    <location>
        <begin position="93"/>
        <end position="115"/>
    </location>
</feature>
<dbReference type="InterPro" id="IPR001619">
    <property type="entry name" value="Sec1-like"/>
</dbReference>
<evidence type="ECO:0000256" key="2">
    <source>
        <dbReference type="SAM" id="MobiDB-lite"/>
    </source>
</evidence>
<dbReference type="InterPro" id="IPR036045">
    <property type="entry name" value="Sec1-like_sf"/>
</dbReference>
<accession>A0A2G5BIY3</accession>
<dbReference type="Pfam" id="PF00995">
    <property type="entry name" value="Sec1"/>
    <property type="match status" value="1"/>
</dbReference>
<feature type="compositionally biased region" description="Gly residues" evidence="2">
    <location>
        <begin position="97"/>
        <end position="111"/>
    </location>
</feature>
<protein>
    <submittedName>
        <fullName evidence="3">Sec1-like protein</fullName>
    </submittedName>
</protein>
<name>A0A2G5BIY3_COERN</name>
<evidence type="ECO:0000313" key="3">
    <source>
        <dbReference type="EMBL" id="PIA18949.1"/>
    </source>
</evidence>
<dbReference type="Gene3D" id="1.25.40.60">
    <property type="match status" value="1"/>
</dbReference>
<feature type="compositionally biased region" description="Basic and acidic residues" evidence="2">
    <location>
        <begin position="839"/>
        <end position="849"/>
    </location>
</feature>
<dbReference type="OrthoDB" id="2228at2759"/>
<dbReference type="InterPro" id="IPR043127">
    <property type="entry name" value="Sec-1-like_dom3a"/>
</dbReference>
<comment type="similarity">
    <text evidence="1">Belongs to the STXBP/unc-18/SEC1 family.</text>
</comment>
<feature type="compositionally biased region" description="Polar residues" evidence="2">
    <location>
        <begin position="564"/>
        <end position="573"/>
    </location>
</feature>
<feature type="compositionally biased region" description="Low complexity" evidence="2">
    <location>
        <begin position="928"/>
        <end position="942"/>
    </location>
</feature>
<keyword evidence="4" id="KW-1185">Reference proteome</keyword>
<feature type="region of interest" description="Disordered" evidence="2">
    <location>
        <begin position="555"/>
        <end position="672"/>
    </location>
</feature>
<evidence type="ECO:0000256" key="1">
    <source>
        <dbReference type="ARBA" id="ARBA00009884"/>
    </source>
</evidence>
<gene>
    <name evidence="3" type="ORF">COEREDRAFT_95684</name>
</gene>
<dbReference type="STRING" id="763665.A0A2G5BIY3"/>
<dbReference type="Gene3D" id="3.40.50.2060">
    <property type="match status" value="1"/>
</dbReference>
<feature type="compositionally biased region" description="Basic residues" evidence="2">
    <location>
        <begin position="1020"/>
        <end position="1031"/>
    </location>
</feature>
<dbReference type="AlphaFoldDB" id="A0A2G5BIY3"/>
<feature type="compositionally biased region" description="Basic and acidic residues" evidence="2">
    <location>
        <begin position="995"/>
        <end position="1011"/>
    </location>
</feature>
<evidence type="ECO:0000313" key="4">
    <source>
        <dbReference type="Proteomes" id="UP000242474"/>
    </source>
</evidence>
<dbReference type="Proteomes" id="UP000242474">
    <property type="component" value="Unassembled WGS sequence"/>
</dbReference>
<feature type="compositionally biased region" description="Low complexity" evidence="2">
    <location>
        <begin position="577"/>
        <end position="594"/>
    </location>
</feature>
<dbReference type="GO" id="GO:0016192">
    <property type="term" value="P:vesicle-mediated transport"/>
    <property type="evidence" value="ECO:0007669"/>
    <property type="project" value="InterPro"/>
</dbReference>
<dbReference type="Gene3D" id="3.40.50.1910">
    <property type="match status" value="2"/>
</dbReference>
<reference evidence="3 4" key="1">
    <citation type="journal article" date="2015" name="Genome Biol. Evol.">
        <title>Phylogenomic analyses indicate that early fungi evolved digesting cell walls of algal ancestors of land plants.</title>
        <authorList>
            <person name="Chang Y."/>
            <person name="Wang S."/>
            <person name="Sekimoto S."/>
            <person name="Aerts A.L."/>
            <person name="Choi C."/>
            <person name="Clum A."/>
            <person name="LaButti K.M."/>
            <person name="Lindquist E.A."/>
            <person name="Yee Ngan C."/>
            <person name="Ohm R.A."/>
            <person name="Salamov A.A."/>
            <person name="Grigoriev I.V."/>
            <person name="Spatafora J.W."/>
            <person name="Berbee M.L."/>
        </authorList>
    </citation>
    <scope>NUCLEOTIDE SEQUENCE [LARGE SCALE GENOMIC DNA]</scope>
    <source>
        <strain evidence="3 4">NRRL 1564</strain>
    </source>
</reference>
<organism evidence="3 4">
    <name type="scientific">Coemansia reversa (strain ATCC 12441 / NRRL 1564)</name>
    <dbReference type="NCBI Taxonomy" id="763665"/>
    <lineage>
        <taxon>Eukaryota</taxon>
        <taxon>Fungi</taxon>
        <taxon>Fungi incertae sedis</taxon>
        <taxon>Zoopagomycota</taxon>
        <taxon>Kickxellomycotina</taxon>
        <taxon>Kickxellomycetes</taxon>
        <taxon>Kickxellales</taxon>
        <taxon>Kickxellaceae</taxon>
        <taxon>Coemansia</taxon>
    </lineage>
</organism>
<dbReference type="PANTHER" id="PTHR11679">
    <property type="entry name" value="VESICLE PROTEIN SORTING-ASSOCIATED"/>
    <property type="match status" value="1"/>
</dbReference>
<feature type="compositionally biased region" description="Low complexity" evidence="2">
    <location>
        <begin position="647"/>
        <end position="663"/>
    </location>
</feature>
<dbReference type="Gene3D" id="3.90.830.10">
    <property type="entry name" value="Syntaxin Binding Protein 1, Chain A, domain 2"/>
    <property type="match status" value="1"/>
</dbReference>
<sequence>MSSEMTANFVESKRQEFLNALIGVRPRDRFKVVIVDRRSLKLLNRMLRLSEILEHDVARIEKIENNRKDDPAIEALYFLTPSKLSVDSLVSDFSPSSGGGSHQRGPGGPSGGRPRPPKYRAAHVFFTSELPDILLGRIKKAGISSYIKALRELCIEYDTYDKHVFLTKMITRPIYRLYSPLVTRGFNDELEMISKKLANVCGALKENPIVRYLLLDQEDYGDTKARPLAFLFHTEMDRIRDNVPKESNSDRPPTELIIVDRSADPFAPILHEFTYEAMVYDLLDIEEGNKFTYTAQLGNGESEIKTVSLDDNDSVWQEFRFRHITDAQEGIMKQLKDLVGSNRSIANLRAGEKLNLDKMRDVIATMPQYKDQLALLSAHITIMEKCMEQFKQRALKDLAILEQNLVMGTTPDGDKYASGDIDIAYMLNNPDIELRDKLRLLLIFFIANPSLTENERQKLAALAKFSYEAKETIKNMGLVLRWPHALDLLKQLQQRSSLQAKGSKWGLAAMRVQDGGMRNDSETRPYDVSRYMPAFKNVLENSIEGQLSEELFPYVVPPERPNDTRMSAGNNSLRGLGATHAASAASRTSERSGSPGNSMWSTLASSVGLQSSDNTRASTGSQPSSTAPLQIKSLRSGRPTWQKRESSPASTTTTSLTDSIASTQPSPAIRGSRQRQGRVILFVIGGITHSEIRAAKELSHKYGYEVIVGSTHVIEPEDYLYEVSTLSFEIMADDGRHRIEIKPSFFALGYGGPPEIDPLVLYNGDSDIPTWRSKVRTIEPPLTEPYRQERSVGGDSSHSANRDHGRSRSRGQNRPLDGRSTAADYRSHGGAPSGIQSGDMHHGSGDRRQAPGGPRPYMGERSKSEMPSGTGSSREYYGDDSRSLSRQTAMLSRNEKSASPTFHRSEPSQPGETQGFRAGYEEFKQQQREQQQIQEQQRQQQRQQREQQREQQQQQQHMLRPQNRQPSAGNPGISAPIHDAKSHRQPQPPSLEQQHMSKEELFRAKLEKSQQEWDALTGASKKKKNKFLLKR</sequence>
<proteinExistence type="inferred from homology"/>